<dbReference type="PROSITE" id="PS50109">
    <property type="entry name" value="HIS_KIN"/>
    <property type="match status" value="1"/>
</dbReference>
<dbReference type="PANTHER" id="PTHR43047">
    <property type="entry name" value="TWO-COMPONENT HISTIDINE PROTEIN KINASE"/>
    <property type="match status" value="1"/>
</dbReference>
<dbReference type="EC" id="2.7.13.3" evidence="2"/>
<organism evidence="10 11">
    <name type="scientific">Nitzschia inconspicua</name>
    <dbReference type="NCBI Taxonomy" id="303405"/>
    <lineage>
        <taxon>Eukaryota</taxon>
        <taxon>Sar</taxon>
        <taxon>Stramenopiles</taxon>
        <taxon>Ochrophyta</taxon>
        <taxon>Bacillariophyta</taxon>
        <taxon>Bacillariophyceae</taxon>
        <taxon>Bacillariophycidae</taxon>
        <taxon>Bacillariales</taxon>
        <taxon>Bacillariaceae</taxon>
        <taxon>Nitzschia</taxon>
    </lineage>
</organism>
<evidence type="ECO:0000256" key="1">
    <source>
        <dbReference type="ARBA" id="ARBA00000085"/>
    </source>
</evidence>
<name>A0A9K3KWA5_9STRA</name>
<keyword evidence="5" id="KW-0597">Phosphoprotein</keyword>
<evidence type="ECO:0000256" key="5">
    <source>
        <dbReference type="PROSITE-ProRule" id="PRU00169"/>
    </source>
</evidence>
<comment type="caution">
    <text evidence="10">The sequence shown here is derived from an EMBL/GenBank/DDBJ whole genome shotgun (WGS) entry which is preliminary data.</text>
</comment>
<evidence type="ECO:0000259" key="9">
    <source>
        <dbReference type="PROSITE" id="PS50110"/>
    </source>
</evidence>
<dbReference type="SMART" id="SM00448">
    <property type="entry name" value="REC"/>
    <property type="match status" value="1"/>
</dbReference>
<evidence type="ECO:0000256" key="4">
    <source>
        <dbReference type="ARBA" id="ARBA00022777"/>
    </source>
</evidence>
<reference evidence="10" key="2">
    <citation type="submission" date="2021-04" db="EMBL/GenBank/DDBJ databases">
        <authorList>
            <person name="Podell S."/>
        </authorList>
    </citation>
    <scope>NUCLEOTIDE SEQUENCE</scope>
    <source>
        <strain evidence="10">Hildebrandi</strain>
    </source>
</reference>
<gene>
    <name evidence="10" type="ORF">IV203_010437</name>
</gene>
<dbReference type="InterPro" id="IPR003594">
    <property type="entry name" value="HATPase_dom"/>
</dbReference>
<evidence type="ECO:0000313" key="10">
    <source>
        <dbReference type="EMBL" id="KAG7351077.1"/>
    </source>
</evidence>
<dbReference type="CDD" id="cd17546">
    <property type="entry name" value="REC_hyHK_CKI1_RcsC-like"/>
    <property type="match status" value="1"/>
</dbReference>
<feature type="domain" description="Phytochrome chromophore attachment site" evidence="7">
    <location>
        <begin position="217"/>
        <end position="362"/>
    </location>
</feature>
<evidence type="ECO:0000259" key="7">
    <source>
        <dbReference type="PROSITE" id="PS50046"/>
    </source>
</evidence>
<keyword evidence="11" id="KW-1185">Reference proteome</keyword>
<dbReference type="Pfam" id="PF01590">
    <property type="entry name" value="GAF"/>
    <property type="match status" value="1"/>
</dbReference>
<dbReference type="AlphaFoldDB" id="A0A9K3KWA5"/>
<comment type="catalytic activity">
    <reaction evidence="1">
        <text>ATP + protein L-histidine = ADP + protein N-phospho-L-histidine.</text>
        <dbReference type="EC" id="2.7.13.3"/>
    </reaction>
</comment>
<feature type="domain" description="Response regulatory" evidence="9">
    <location>
        <begin position="892"/>
        <end position="1017"/>
    </location>
</feature>
<dbReference type="GO" id="GO:0009927">
    <property type="term" value="F:histidine phosphotransfer kinase activity"/>
    <property type="evidence" value="ECO:0007669"/>
    <property type="project" value="TreeGrafter"/>
</dbReference>
<dbReference type="OrthoDB" id="2015534at2759"/>
<dbReference type="GO" id="GO:0000155">
    <property type="term" value="F:phosphorelay sensor kinase activity"/>
    <property type="evidence" value="ECO:0007669"/>
    <property type="project" value="InterPro"/>
</dbReference>
<evidence type="ECO:0000313" key="11">
    <source>
        <dbReference type="Proteomes" id="UP000693970"/>
    </source>
</evidence>
<feature type="modified residue" description="4-aspartylphosphate" evidence="5">
    <location>
        <position position="947"/>
    </location>
</feature>
<protein>
    <recommendedName>
        <fullName evidence="2">histidine kinase</fullName>
        <ecNumber evidence="2">2.7.13.3</ecNumber>
    </recommendedName>
</protein>
<accession>A0A9K3KWA5</accession>
<evidence type="ECO:0000256" key="2">
    <source>
        <dbReference type="ARBA" id="ARBA00012438"/>
    </source>
</evidence>
<dbReference type="InterPro" id="IPR003661">
    <property type="entry name" value="HisK_dim/P_dom"/>
</dbReference>
<dbReference type="PROSITE" id="PS50046">
    <property type="entry name" value="PHYTOCHROME_2"/>
    <property type="match status" value="1"/>
</dbReference>
<dbReference type="PROSITE" id="PS50110">
    <property type="entry name" value="RESPONSE_REGULATORY"/>
    <property type="match status" value="1"/>
</dbReference>
<keyword evidence="4" id="KW-0418">Kinase</keyword>
<dbReference type="InterPro" id="IPR013515">
    <property type="entry name" value="Phytochrome_cen-reg"/>
</dbReference>
<dbReference type="PANTHER" id="PTHR43047:SF72">
    <property type="entry name" value="OSMOSENSING HISTIDINE PROTEIN KINASE SLN1"/>
    <property type="match status" value="1"/>
</dbReference>
<dbReference type="GO" id="GO:0005886">
    <property type="term" value="C:plasma membrane"/>
    <property type="evidence" value="ECO:0007669"/>
    <property type="project" value="TreeGrafter"/>
</dbReference>
<dbReference type="SMART" id="SM00387">
    <property type="entry name" value="HATPase_c"/>
    <property type="match status" value="1"/>
</dbReference>
<dbReference type="GO" id="GO:0006355">
    <property type="term" value="P:regulation of DNA-templated transcription"/>
    <property type="evidence" value="ECO:0007669"/>
    <property type="project" value="InterPro"/>
</dbReference>
<dbReference type="InterPro" id="IPR003018">
    <property type="entry name" value="GAF"/>
</dbReference>
<dbReference type="InterPro" id="IPR016132">
    <property type="entry name" value="Phyto_chromo_attachment"/>
</dbReference>
<dbReference type="Pfam" id="PF02518">
    <property type="entry name" value="HATPase_c"/>
    <property type="match status" value="1"/>
</dbReference>
<keyword evidence="3" id="KW-0808">Transferase</keyword>
<dbReference type="CDD" id="cd00082">
    <property type="entry name" value="HisKA"/>
    <property type="match status" value="1"/>
</dbReference>
<proteinExistence type="predicted"/>
<dbReference type="EMBL" id="JAGRRH010000018">
    <property type="protein sequence ID" value="KAG7351077.1"/>
    <property type="molecule type" value="Genomic_DNA"/>
</dbReference>
<dbReference type="Pfam" id="PF00512">
    <property type="entry name" value="HisKA"/>
    <property type="match status" value="1"/>
</dbReference>
<dbReference type="Pfam" id="PF00360">
    <property type="entry name" value="PHY"/>
    <property type="match status" value="1"/>
</dbReference>
<dbReference type="Pfam" id="PF00072">
    <property type="entry name" value="Response_reg"/>
    <property type="match status" value="1"/>
</dbReference>
<dbReference type="GO" id="GO:0009584">
    <property type="term" value="P:detection of visible light"/>
    <property type="evidence" value="ECO:0007669"/>
    <property type="project" value="InterPro"/>
</dbReference>
<evidence type="ECO:0000256" key="6">
    <source>
        <dbReference type="SAM" id="MobiDB-lite"/>
    </source>
</evidence>
<reference evidence="10" key="1">
    <citation type="journal article" date="2021" name="Sci. Rep.">
        <title>Diploid genomic architecture of Nitzschia inconspicua, an elite biomass production diatom.</title>
        <authorList>
            <person name="Oliver A."/>
            <person name="Podell S."/>
            <person name="Pinowska A."/>
            <person name="Traller J.C."/>
            <person name="Smith S.R."/>
            <person name="McClure R."/>
            <person name="Beliaev A."/>
            <person name="Bohutskyi P."/>
            <person name="Hill E.A."/>
            <person name="Rabines A."/>
            <person name="Zheng H."/>
            <person name="Allen L.Z."/>
            <person name="Kuo A."/>
            <person name="Grigoriev I.V."/>
            <person name="Allen A.E."/>
            <person name="Hazlebeck D."/>
            <person name="Allen E.E."/>
        </authorList>
    </citation>
    <scope>NUCLEOTIDE SEQUENCE</scope>
    <source>
        <strain evidence="10">Hildebrandi</strain>
    </source>
</reference>
<sequence length="1079" mass="121286">MGGIEDVSIKRLGDSITDMGLTECDREKIHFLQHIQADVGHVLFFSFPEGKILATDTKIREAVPWFQYRGRPEECRSSVALSTDGEDNENGEAADGASTNISLQSAEVQSLLQDVLASSLISWVPYSCYKQIYEALEEMKKGRSQRAFLFFSYKKRSYAISLSTTKLDMSIIGMEIELIDESEAADGFYDTLVSLGRVMDLHADEKIVNLACDTVFRLLGAYDRGMVYKFYDDLSGQIIHEIKKSDSDIQSSFVGMRYPAGDIPLSARKLFIKNGLRYIRNVEGDEVQIVDQLGGDIDLTHCRMRACTKSHLLYMKNMGVKCSMSIAIVADGQLWGLLIFHGYTEPFKPSLHQRIACETINSMISVKVEAMQKQEQSTRIVELSKCLIKWRISASVANNIKQIGPEILKLFDADVLVGWFKDPSTPEAELVVVGDKALVPSVKFWSVVSQQPLGELQIMNTRAEIIDTTRLSETDCPASSVIYYRDTLFQVMVGRGLNYQDVRWAGNPYEPILRLDGSLRPRSSFDLYMEKGKRESKRWSQSDLHVLRRFIRKTAGYAHNRMMVILRSEIEESNVKYMNELNKARENHEFFSQIAHEIRTPFHGVMGCLNIIEEGRDEMSSAEVKDLLNTALTSGSHMTNLLDNILQIAMNKYLSHSLKFESFDYHSLASEIAQSLKSLALKNHVKFNAEILPKKGSIRVKADRTKVIQIVSNLINNAIKFAPGGNIEIRFQLIRTLRRSIHIWTEDASKYDGLVFSFGEQALFTTIRDVQHHVAQLPESEENKWILVSVKDSGCGMQPNEIREMLKPYTQTQDGTNATIQGTGLGLFICVSLCHQMDGFLACSSTYGSGTVFHVGIPVGDAKEAKENCVITSAHTAQESAFSSEEIPICGPILVCDDNSVNRKILNRSLALQLKNFGLDIKILEADGGEKCVELYRKERPSVLFIDYNMPQVDGLEATKRIRNYEAEHSSMRSYIISYTADVTEKTANLLRSNGTNEIMSKPPPKGFLSSVVGRFWLQGRSTEDFASLELPSPTPHSAANQNINEVSKILHDTAMGDETAHKKRTYQQLSGKPEKMKK</sequence>
<evidence type="ECO:0000256" key="3">
    <source>
        <dbReference type="ARBA" id="ARBA00022679"/>
    </source>
</evidence>
<dbReference type="InterPro" id="IPR001789">
    <property type="entry name" value="Sig_transdc_resp-reg_receiver"/>
</dbReference>
<dbReference type="InterPro" id="IPR005467">
    <property type="entry name" value="His_kinase_dom"/>
</dbReference>
<evidence type="ECO:0000259" key="8">
    <source>
        <dbReference type="PROSITE" id="PS50109"/>
    </source>
</evidence>
<dbReference type="SMART" id="SM00388">
    <property type="entry name" value="HisKA"/>
    <property type="match status" value="1"/>
</dbReference>
<feature type="domain" description="Histidine kinase" evidence="8">
    <location>
        <begin position="593"/>
        <end position="861"/>
    </location>
</feature>
<dbReference type="Proteomes" id="UP000693970">
    <property type="component" value="Unassembled WGS sequence"/>
</dbReference>
<feature type="region of interest" description="Disordered" evidence="6">
    <location>
        <begin position="1056"/>
        <end position="1079"/>
    </location>
</feature>